<comment type="caution">
    <text evidence="3">The sequence shown here is derived from an EMBL/GenBank/DDBJ whole genome shotgun (WGS) entry which is preliminary data.</text>
</comment>
<accession>A0AB35U3K0</accession>
<keyword evidence="2" id="KW-0812">Transmembrane</keyword>
<keyword evidence="2" id="KW-1133">Transmembrane helix</keyword>
<name>A0AB35U3K0_9FIRM</name>
<dbReference type="EMBL" id="JALBUR010000012">
    <property type="protein sequence ID" value="MDX8419658.1"/>
    <property type="molecule type" value="Genomic_DNA"/>
</dbReference>
<organism evidence="3 4">
    <name type="scientific">Grylomicrobium aquisgranensis</name>
    <dbReference type="NCBI Taxonomy" id="2926318"/>
    <lineage>
        <taxon>Bacteria</taxon>
        <taxon>Bacillati</taxon>
        <taxon>Bacillota</taxon>
        <taxon>Erysipelotrichia</taxon>
        <taxon>Erysipelotrichales</taxon>
        <taxon>Erysipelotrichaceae</taxon>
        <taxon>Grylomicrobium</taxon>
    </lineage>
</organism>
<evidence type="ECO:0000256" key="1">
    <source>
        <dbReference type="SAM" id="MobiDB-lite"/>
    </source>
</evidence>
<protein>
    <recommendedName>
        <fullName evidence="5">DUF4367 domain-containing protein</fullName>
    </recommendedName>
</protein>
<dbReference type="Proteomes" id="UP001286174">
    <property type="component" value="Unassembled WGS sequence"/>
</dbReference>
<evidence type="ECO:0000313" key="3">
    <source>
        <dbReference type="EMBL" id="MDX8419658.1"/>
    </source>
</evidence>
<reference evidence="3 4" key="1">
    <citation type="submission" date="2022-03" db="EMBL/GenBank/DDBJ databases">
        <title>Novel taxa within the pig intestine.</title>
        <authorList>
            <person name="Wylensek D."/>
            <person name="Bishof K."/>
            <person name="Afrizal A."/>
            <person name="Clavel T."/>
        </authorList>
    </citation>
    <scope>NUCLEOTIDE SEQUENCE [LARGE SCALE GENOMIC DNA]</scope>
    <source>
        <strain evidence="3 4">CLA-KB-P133</strain>
    </source>
</reference>
<evidence type="ECO:0008006" key="5">
    <source>
        <dbReference type="Google" id="ProtNLM"/>
    </source>
</evidence>
<keyword evidence="4" id="KW-1185">Reference proteome</keyword>
<gene>
    <name evidence="3" type="ORF">MOZ60_06080</name>
</gene>
<dbReference type="AlphaFoldDB" id="A0AB35U3K0"/>
<feature type="compositionally biased region" description="Basic and acidic residues" evidence="1">
    <location>
        <begin position="49"/>
        <end position="79"/>
    </location>
</feature>
<feature type="region of interest" description="Disordered" evidence="1">
    <location>
        <begin position="1"/>
        <end position="79"/>
    </location>
</feature>
<keyword evidence="2" id="KW-0472">Membrane</keyword>
<evidence type="ECO:0000313" key="4">
    <source>
        <dbReference type="Proteomes" id="UP001286174"/>
    </source>
</evidence>
<dbReference type="RefSeq" id="WP_370595994.1">
    <property type="nucleotide sequence ID" value="NZ_JALBUR010000012.1"/>
</dbReference>
<sequence>MNDETNNEEIKKEDDSAMADEAESEVKVEESAVTPAESKAEAQGAENPEASKEGKAAESLEEPVQKEAPKEEKAAEDAARKKKKGVPFWAAIVVIIACVGVLAMVLRQNGSLIMDPEDWGIGGRRSYIYVQLKSASQADKSANFTFAVPDSINGVSNKEYWIVKDYIYDVRYTDDDGTVEYILHKCERNDLETADTNTYRQSNIVDVDGIEVTEKGQDDLVQSATWSAHGYYYQILTRDDNKLDANTIATLIGQIG</sequence>
<proteinExistence type="predicted"/>
<feature type="transmembrane region" description="Helical" evidence="2">
    <location>
        <begin position="86"/>
        <end position="106"/>
    </location>
</feature>
<evidence type="ECO:0000256" key="2">
    <source>
        <dbReference type="SAM" id="Phobius"/>
    </source>
</evidence>